<proteinExistence type="predicted"/>
<protein>
    <recommendedName>
        <fullName evidence="4">VanZ family protein</fullName>
    </recommendedName>
</protein>
<evidence type="ECO:0008006" key="4">
    <source>
        <dbReference type="Google" id="ProtNLM"/>
    </source>
</evidence>
<feature type="transmembrane region" description="Helical" evidence="1">
    <location>
        <begin position="72"/>
        <end position="91"/>
    </location>
</feature>
<evidence type="ECO:0000256" key="1">
    <source>
        <dbReference type="SAM" id="Phobius"/>
    </source>
</evidence>
<comment type="caution">
    <text evidence="2">The sequence shown here is derived from an EMBL/GenBank/DDBJ whole genome shotgun (WGS) entry which is preliminary data.</text>
</comment>
<keyword evidence="1" id="KW-0812">Transmembrane</keyword>
<feature type="transmembrane region" description="Helical" evidence="1">
    <location>
        <begin position="103"/>
        <end position="119"/>
    </location>
</feature>
<gene>
    <name evidence="2" type="ORF">OUY22_02875</name>
</gene>
<accession>A0ABT4S589</accession>
<organism evidence="2 3">
    <name type="scientific">Nonomuraea corallina</name>
    <dbReference type="NCBI Taxonomy" id="2989783"/>
    <lineage>
        <taxon>Bacteria</taxon>
        <taxon>Bacillati</taxon>
        <taxon>Actinomycetota</taxon>
        <taxon>Actinomycetes</taxon>
        <taxon>Streptosporangiales</taxon>
        <taxon>Streptosporangiaceae</taxon>
        <taxon>Nonomuraea</taxon>
    </lineage>
</organism>
<evidence type="ECO:0000313" key="3">
    <source>
        <dbReference type="Proteomes" id="UP001144036"/>
    </source>
</evidence>
<keyword evidence="3" id="KW-1185">Reference proteome</keyword>
<reference evidence="2" key="1">
    <citation type="submission" date="2022-11" db="EMBL/GenBank/DDBJ databases">
        <title>Nonomuraea corallina sp. nov., a new species of the genus Nonomuraea isolated from sea side sediment in Thai sea.</title>
        <authorList>
            <person name="Ngamcharungchit C."/>
            <person name="Matsumoto A."/>
            <person name="Suriyachadkun C."/>
            <person name="Panbangred W."/>
            <person name="Inahashi Y."/>
            <person name="Intra B."/>
        </authorList>
    </citation>
    <scope>NUCLEOTIDE SEQUENCE</scope>
    <source>
        <strain evidence="2">MCN248</strain>
    </source>
</reference>
<evidence type="ECO:0000313" key="2">
    <source>
        <dbReference type="EMBL" id="MDA0632344.1"/>
    </source>
</evidence>
<name>A0ABT4S589_9ACTN</name>
<feature type="transmembrane region" description="Helical" evidence="1">
    <location>
        <begin position="7"/>
        <end position="25"/>
    </location>
</feature>
<dbReference type="EMBL" id="JAPNNL010000006">
    <property type="protein sequence ID" value="MDA0632344.1"/>
    <property type="molecule type" value="Genomic_DNA"/>
</dbReference>
<dbReference type="Proteomes" id="UP001144036">
    <property type="component" value="Unassembled WGS sequence"/>
</dbReference>
<keyword evidence="1" id="KW-1133">Transmembrane helix</keyword>
<sequence>MSALPRVAAWSAAAFAAFLPSWWRWEVWRELHPLDDKPGLTVIYGLVRPPADFPGTPVLTPLLTDLDTLMEISLRWALPSVLVVAGLLAWLRGGGPEAVGRRVAWGLVAVAVVAPAPVIDPAVQVPSFEWVAQVAEGWGPDQVCYLLAAVLVLTGFRRPEESGLVDAAEHRG</sequence>
<dbReference type="RefSeq" id="WP_270153119.1">
    <property type="nucleotide sequence ID" value="NZ_JAPNNL010000006.1"/>
</dbReference>
<keyword evidence="1" id="KW-0472">Membrane</keyword>